<organism evidence="1 2">
    <name type="scientific">Trifolium medium</name>
    <dbReference type="NCBI Taxonomy" id="97028"/>
    <lineage>
        <taxon>Eukaryota</taxon>
        <taxon>Viridiplantae</taxon>
        <taxon>Streptophyta</taxon>
        <taxon>Embryophyta</taxon>
        <taxon>Tracheophyta</taxon>
        <taxon>Spermatophyta</taxon>
        <taxon>Magnoliopsida</taxon>
        <taxon>eudicotyledons</taxon>
        <taxon>Gunneridae</taxon>
        <taxon>Pentapetalae</taxon>
        <taxon>rosids</taxon>
        <taxon>fabids</taxon>
        <taxon>Fabales</taxon>
        <taxon>Fabaceae</taxon>
        <taxon>Papilionoideae</taxon>
        <taxon>50 kb inversion clade</taxon>
        <taxon>NPAAA clade</taxon>
        <taxon>Hologalegina</taxon>
        <taxon>IRL clade</taxon>
        <taxon>Trifolieae</taxon>
        <taxon>Trifolium</taxon>
    </lineage>
</organism>
<proteinExistence type="predicted"/>
<feature type="non-terminal residue" evidence="1">
    <location>
        <position position="1"/>
    </location>
</feature>
<dbReference type="Proteomes" id="UP000265520">
    <property type="component" value="Unassembled WGS sequence"/>
</dbReference>
<sequence length="49" mass="5692">IVDAAGVKYIPEKEYEKKVQKVYSDAEDELVDFLNRCKLNNSEVMLCPR</sequence>
<feature type="non-terminal residue" evidence="1">
    <location>
        <position position="49"/>
    </location>
</feature>
<dbReference type="AlphaFoldDB" id="A0A392VYB6"/>
<comment type="caution">
    <text evidence="1">The sequence shown here is derived from an EMBL/GenBank/DDBJ whole genome shotgun (WGS) entry which is preliminary data.</text>
</comment>
<reference evidence="1 2" key="1">
    <citation type="journal article" date="2018" name="Front. Plant Sci.">
        <title>Red Clover (Trifolium pratense) and Zigzag Clover (T. medium) - A Picture of Genomic Similarities and Differences.</title>
        <authorList>
            <person name="Dluhosova J."/>
            <person name="Istvanek J."/>
            <person name="Nedelnik J."/>
            <person name="Repkova J."/>
        </authorList>
    </citation>
    <scope>NUCLEOTIDE SEQUENCE [LARGE SCALE GENOMIC DNA]</scope>
    <source>
        <strain evidence="2">cv. 10/8</strain>
        <tissue evidence="1">Leaf</tissue>
    </source>
</reference>
<name>A0A392VYB6_9FABA</name>
<dbReference type="EMBL" id="LXQA011322190">
    <property type="protein sequence ID" value="MCI93186.1"/>
    <property type="molecule type" value="Genomic_DNA"/>
</dbReference>
<protein>
    <submittedName>
        <fullName evidence="1">Uncharacterized protein</fullName>
    </submittedName>
</protein>
<evidence type="ECO:0000313" key="2">
    <source>
        <dbReference type="Proteomes" id="UP000265520"/>
    </source>
</evidence>
<accession>A0A392VYB6</accession>
<evidence type="ECO:0000313" key="1">
    <source>
        <dbReference type="EMBL" id="MCI93186.1"/>
    </source>
</evidence>
<keyword evidence="2" id="KW-1185">Reference proteome</keyword>